<evidence type="ECO:0000259" key="1">
    <source>
        <dbReference type="Pfam" id="PF09820"/>
    </source>
</evidence>
<name>A0A1B6EFH1_9HEMI</name>
<dbReference type="InterPro" id="IPR018631">
    <property type="entry name" value="AAA-ATPase-like_dom"/>
</dbReference>
<dbReference type="Pfam" id="PF09820">
    <property type="entry name" value="AAA-ATPase_like"/>
    <property type="match status" value="1"/>
</dbReference>
<protein>
    <recommendedName>
        <fullName evidence="1">AAA-ATPase-like domain-containing protein</fullName>
    </recommendedName>
</protein>
<dbReference type="SUPFAM" id="SSF52540">
    <property type="entry name" value="P-loop containing nucleoside triphosphate hydrolases"/>
    <property type="match status" value="1"/>
</dbReference>
<feature type="non-terminal residue" evidence="2">
    <location>
        <position position="1"/>
    </location>
</feature>
<feature type="domain" description="AAA-ATPase-like" evidence="1">
    <location>
        <begin position="22"/>
        <end position="247"/>
    </location>
</feature>
<organism evidence="2">
    <name type="scientific">Clastoptera arizonana</name>
    <name type="common">Arizona spittle bug</name>
    <dbReference type="NCBI Taxonomy" id="38151"/>
    <lineage>
        <taxon>Eukaryota</taxon>
        <taxon>Metazoa</taxon>
        <taxon>Ecdysozoa</taxon>
        <taxon>Arthropoda</taxon>
        <taxon>Hexapoda</taxon>
        <taxon>Insecta</taxon>
        <taxon>Pterygota</taxon>
        <taxon>Neoptera</taxon>
        <taxon>Paraneoptera</taxon>
        <taxon>Hemiptera</taxon>
        <taxon>Auchenorrhyncha</taxon>
        <taxon>Cercopoidea</taxon>
        <taxon>Clastopteridae</taxon>
        <taxon>Clastoptera</taxon>
    </lineage>
</organism>
<evidence type="ECO:0000313" key="2">
    <source>
        <dbReference type="EMBL" id="JAS36696.1"/>
    </source>
</evidence>
<sequence>FYIKGKFILMYTSTHKLKNLVRSYHFIDKTDFVEVFFRSPPITMITAPRRFGKSANMDIVRRFCEMRVDDEGNKVRREDTKNYKLFSQNNLRIFKNRVFFDRHFGNYPVIFLSFKELQSQDHRSFIYTFQNIVTIAYSKHQYLLRSSKLSEDERKVFAMFNDDDEIEEASEEALYSSIATLCHLLYKHHGNNTIILLDEIDRSLQEASVVNPQISKAFIFLIDFLLATFKRNPFFERALINGRVRFTGFLSNATQITTIPFLSDPTFSKFYGLTDTEMRNLLEKFNMTEKIKHVKFYFGGYQEYGSSSQMYNLYGILKYLISPKKKMYWGPTGGIKRFQRVLMFEETSDAVNDLLVDFQEEKKGMEIDFKEGFRVDEIKRFQLIIERKTKVTDIDVEMYLHYLAEMGYLIVIKKTKFRTTLRIPNMDVQGTLYITAEKNLLKQGEHNFKKYCADFFIKPDFYFGGDAI</sequence>
<gene>
    <name evidence="2" type="ORF">g.171</name>
</gene>
<dbReference type="AlphaFoldDB" id="A0A1B6EFH1"/>
<dbReference type="InterPro" id="IPR027417">
    <property type="entry name" value="P-loop_NTPase"/>
</dbReference>
<dbReference type="Gene3D" id="3.40.50.300">
    <property type="entry name" value="P-loop containing nucleotide triphosphate hydrolases"/>
    <property type="match status" value="1"/>
</dbReference>
<dbReference type="EMBL" id="GEDC01000602">
    <property type="protein sequence ID" value="JAS36696.1"/>
    <property type="molecule type" value="Transcribed_RNA"/>
</dbReference>
<proteinExistence type="predicted"/>
<reference evidence="2" key="1">
    <citation type="submission" date="2015-12" db="EMBL/GenBank/DDBJ databases">
        <title>De novo transcriptome assembly of four potential Pierce s Disease insect vectors from Arizona vineyards.</title>
        <authorList>
            <person name="Tassone E.E."/>
        </authorList>
    </citation>
    <scope>NUCLEOTIDE SEQUENCE</scope>
</reference>
<dbReference type="PANTHER" id="PTHR34825">
    <property type="entry name" value="CONSERVED PROTEIN, WITH A WEAK D-GALACTARATE DEHYDRATASE/ALTRONATE HYDROLASE DOMAIN"/>
    <property type="match status" value="1"/>
</dbReference>
<dbReference type="PANTHER" id="PTHR34825:SF1">
    <property type="entry name" value="AAA-ATPASE-LIKE DOMAIN-CONTAINING PROTEIN"/>
    <property type="match status" value="1"/>
</dbReference>
<accession>A0A1B6EFH1</accession>